<dbReference type="AlphaFoldDB" id="A0A0D9XPF4"/>
<reference evidence="2" key="2">
    <citation type="submission" date="2013-12" db="EMBL/GenBank/DDBJ databases">
        <authorList>
            <person name="Yu Y."/>
            <person name="Lee S."/>
            <person name="de Baynast K."/>
            <person name="Wissotski M."/>
            <person name="Liu L."/>
            <person name="Talag J."/>
            <person name="Goicoechea J."/>
            <person name="Angelova A."/>
            <person name="Jetty R."/>
            <person name="Kudrna D."/>
            <person name="Golser W."/>
            <person name="Rivera L."/>
            <person name="Zhang J."/>
            <person name="Wing R."/>
        </authorList>
    </citation>
    <scope>NUCLEOTIDE SEQUENCE</scope>
</reference>
<dbReference type="Gramene" id="LPERR11G03610.1">
    <property type="protein sequence ID" value="LPERR11G03610.1"/>
    <property type="gene ID" value="LPERR11G03610"/>
</dbReference>
<reference evidence="1" key="3">
    <citation type="submission" date="2015-04" db="UniProtKB">
        <authorList>
            <consortium name="EnsemblPlants"/>
        </authorList>
    </citation>
    <scope>IDENTIFICATION</scope>
</reference>
<dbReference type="EnsemblPlants" id="LPERR11G03610.1">
    <property type="protein sequence ID" value="LPERR11G03610.1"/>
    <property type="gene ID" value="LPERR11G03610"/>
</dbReference>
<sequence>MPLMIELDLRFSFSGEIMPFEFNPITSDQHVECVTGIGGDEIQVAISWSDLLW</sequence>
<reference evidence="1 2" key="1">
    <citation type="submission" date="2012-08" db="EMBL/GenBank/DDBJ databases">
        <title>Oryza genome evolution.</title>
        <authorList>
            <person name="Wing R.A."/>
        </authorList>
    </citation>
    <scope>NUCLEOTIDE SEQUENCE</scope>
</reference>
<dbReference type="HOGENOM" id="CLU_3071568_0_0_1"/>
<protein>
    <submittedName>
        <fullName evidence="1">Uncharacterized protein</fullName>
    </submittedName>
</protein>
<organism evidence="1 2">
    <name type="scientific">Leersia perrieri</name>
    <dbReference type="NCBI Taxonomy" id="77586"/>
    <lineage>
        <taxon>Eukaryota</taxon>
        <taxon>Viridiplantae</taxon>
        <taxon>Streptophyta</taxon>
        <taxon>Embryophyta</taxon>
        <taxon>Tracheophyta</taxon>
        <taxon>Spermatophyta</taxon>
        <taxon>Magnoliopsida</taxon>
        <taxon>Liliopsida</taxon>
        <taxon>Poales</taxon>
        <taxon>Poaceae</taxon>
        <taxon>BOP clade</taxon>
        <taxon>Oryzoideae</taxon>
        <taxon>Oryzeae</taxon>
        <taxon>Oryzinae</taxon>
        <taxon>Leersia</taxon>
    </lineage>
</organism>
<accession>A0A0D9XPF4</accession>
<keyword evidence="2" id="KW-1185">Reference proteome</keyword>
<proteinExistence type="predicted"/>
<dbReference type="Proteomes" id="UP000032180">
    <property type="component" value="Chromosome 11"/>
</dbReference>
<evidence type="ECO:0000313" key="2">
    <source>
        <dbReference type="Proteomes" id="UP000032180"/>
    </source>
</evidence>
<name>A0A0D9XPF4_9ORYZ</name>
<evidence type="ECO:0000313" key="1">
    <source>
        <dbReference type="EnsemblPlants" id="LPERR11G03610.1"/>
    </source>
</evidence>